<evidence type="ECO:0000256" key="1">
    <source>
        <dbReference type="ARBA" id="ARBA00022997"/>
    </source>
</evidence>
<dbReference type="OrthoDB" id="445695at2759"/>
<evidence type="ECO:0000313" key="3">
    <source>
        <dbReference type="EMBL" id="KOS38166.1"/>
    </source>
</evidence>
<dbReference type="GO" id="GO:0046872">
    <property type="term" value="F:metal ion binding"/>
    <property type="evidence" value="ECO:0007669"/>
    <property type="project" value="UniProtKB-UniRule"/>
</dbReference>
<dbReference type="Proteomes" id="UP000037696">
    <property type="component" value="Unassembled WGS sequence"/>
</dbReference>
<keyword evidence="2" id="KW-0862">Zinc</keyword>
<dbReference type="PANTHER" id="PTHR10443">
    <property type="entry name" value="MICROSOMAL DIPEPTIDASE"/>
    <property type="match status" value="1"/>
</dbReference>
<dbReference type="SUPFAM" id="SSF51556">
    <property type="entry name" value="Metallo-dependent hydrolases"/>
    <property type="match status" value="1"/>
</dbReference>
<dbReference type="Pfam" id="PF01244">
    <property type="entry name" value="Peptidase_M19"/>
    <property type="match status" value="1"/>
</dbReference>
<dbReference type="GO" id="GO:0070573">
    <property type="term" value="F:metallodipeptidase activity"/>
    <property type="evidence" value="ECO:0007669"/>
    <property type="project" value="InterPro"/>
</dbReference>
<dbReference type="InterPro" id="IPR008257">
    <property type="entry name" value="Pept_M19"/>
</dbReference>
<sequence>MADTVWYFGYGSNMKSSVMINRGITPLSIKVGVVPTHFLTFDIFGIPYTEPSFASIALLPSKSETGEVAKVNTPSTTDTSPIPPVHGVLYQLRRDDYLRLILSEGSGVGYDEITVEAHVLKTRSDGTKRTKEQPIMAQTLKAKYPWRPNSGPSRRYMGLILDGCKEHNLPVSYGRYLESLPVYGADSVKKSWFQKMGALLFLFFWRRVIQVLARTTKIVVDDSGHCPSWMGQVIVMVYHFMWFWHDHVHSRIWGMGHGDLINYGGRAVWYAKPEDNATGSDLVVTQTLQQIDLIHSLIEKYPRVLGLARSADEVWQVFRSGRLASLIGVEGLHQIADSVSVLRMYHRLGVRYITLTHNCDNRYATSSSTASQTGLSDDGKRIIQEMNRIGMMVDLSHTNDATQRDVLHISKAPVIFSHSSCVGVTPHHRNVSDEVLDLLQQNGGVIMVCFLTNLVAPTPVAGEEKQTVTVSHVADHILYVGKRIGFAHVGIGSDFDGMLHGPQDLDDVSQYPNLVVELLCRGVSDDQIQNILGLNVLRVLQAVEDTARQIRLCESITMQCDEIAAIWTPEQESWIRQAGESRLFLCRLGATFIAERSEASSIICGPEQSLGPNIYIPLQRQSDVPIVPMIFWPSGQMLLCNLKGAAA</sequence>
<comment type="similarity">
    <text evidence="2">Belongs to the metallo-dependent hydrolases superfamily. Peptidase M19 family.</text>
</comment>
<dbReference type="Gene3D" id="3.10.490.10">
    <property type="entry name" value="Gamma-glutamyl cyclotransferase-like"/>
    <property type="match status" value="1"/>
</dbReference>
<proteinExistence type="inferred from homology"/>
<dbReference type="CDD" id="cd01301">
    <property type="entry name" value="rDP_like"/>
    <property type="match status" value="1"/>
</dbReference>
<keyword evidence="2" id="KW-0645">Protease</keyword>
<evidence type="ECO:0000313" key="4">
    <source>
        <dbReference type="Proteomes" id="UP000037696"/>
    </source>
</evidence>
<dbReference type="STRING" id="229535.A0A0M8NRW8"/>
<organism evidence="3 4">
    <name type="scientific">Penicillium nordicum</name>
    <dbReference type="NCBI Taxonomy" id="229535"/>
    <lineage>
        <taxon>Eukaryota</taxon>
        <taxon>Fungi</taxon>
        <taxon>Dikarya</taxon>
        <taxon>Ascomycota</taxon>
        <taxon>Pezizomycotina</taxon>
        <taxon>Eurotiomycetes</taxon>
        <taxon>Eurotiomycetidae</taxon>
        <taxon>Eurotiales</taxon>
        <taxon>Aspergillaceae</taxon>
        <taxon>Penicillium</taxon>
    </lineage>
</organism>
<reference evidence="3 4" key="1">
    <citation type="submission" date="2015-08" db="EMBL/GenBank/DDBJ databases">
        <title>Genome sequencing of Penicillium nordicum.</title>
        <authorList>
            <person name="Nguyen H.D."/>
            <person name="Seifert K.A."/>
        </authorList>
    </citation>
    <scope>NUCLEOTIDE SEQUENCE [LARGE SCALE GENOMIC DNA]</scope>
    <source>
        <strain evidence="3 4">DAOMC 185683</strain>
    </source>
</reference>
<keyword evidence="2" id="KW-0482">Metalloprotease</keyword>
<dbReference type="AlphaFoldDB" id="A0A0M8NRW8"/>
<accession>A0A0M8NRW8</accession>
<gene>
    <name evidence="3" type="ORF">ACN38_g11028</name>
</gene>
<protein>
    <recommendedName>
        <fullName evidence="2">Dipeptidase</fullName>
        <ecNumber evidence="2">3.4.13.19</ecNumber>
    </recommendedName>
</protein>
<keyword evidence="4" id="KW-1185">Reference proteome</keyword>
<dbReference type="PROSITE" id="PS51365">
    <property type="entry name" value="RENAL_DIPEPTIDASE_2"/>
    <property type="match status" value="1"/>
</dbReference>
<keyword evidence="1 2" id="KW-0224">Dipeptidase</keyword>
<dbReference type="PANTHER" id="PTHR10443:SF12">
    <property type="entry name" value="DIPEPTIDASE"/>
    <property type="match status" value="1"/>
</dbReference>
<comment type="catalytic activity">
    <reaction evidence="2">
        <text>an L-aminoacyl-L-amino acid + H2O = 2 an L-alpha-amino acid</text>
        <dbReference type="Rhea" id="RHEA:48940"/>
        <dbReference type="ChEBI" id="CHEBI:15377"/>
        <dbReference type="ChEBI" id="CHEBI:59869"/>
        <dbReference type="ChEBI" id="CHEBI:77460"/>
        <dbReference type="EC" id="3.4.13.19"/>
    </reaction>
</comment>
<dbReference type="EC" id="3.4.13.19" evidence="2"/>
<comment type="caution">
    <text evidence="3">The sequence shown here is derived from an EMBL/GenBank/DDBJ whole genome shotgun (WGS) entry which is preliminary data.</text>
</comment>
<dbReference type="EMBL" id="LHQQ01000268">
    <property type="protein sequence ID" value="KOS38166.1"/>
    <property type="molecule type" value="Genomic_DNA"/>
</dbReference>
<keyword evidence="2" id="KW-0378">Hydrolase</keyword>
<dbReference type="GO" id="GO:0006508">
    <property type="term" value="P:proteolysis"/>
    <property type="evidence" value="ECO:0007669"/>
    <property type="project" value="UniProtKB-KW"/>
</dbReference>
<dbReference type="InterPro" id="IPR032466">
    <property type="entry name" value="Metal_Hydrolase"/>
</dbReference>
<keyword evidence="2" id="KW-0479">Metal-binding</keyword>
<comment type="cofactor">
    <cofactor evidence="2">
        <name>Zn(2+)</name>
        <dbReference type="ChEBI" id="CHEBI:29105"/>
    </cofactor>
</comment>
<evidence type="ECO:0000256" key="2">
    <source>
        <dbReference type="RuleBase" id="RU341113"/>
    </source>
</evidence>
<dbReference type="Gene3D" id="3.20.20.140">
    <property type="entry name" value="Metal-dependent hydrolases"/>
    <property type="match status" value="1"/>
</dbReference>
<name>A0A0M8NRW8_9EURO</name>